<dbReference type="Pfam" id="PF00001">
    <property type="entry name" value="7tm_1"/>
    <property type="match status" value="1"/>
</dbReference>
<dbReference type="GO" id="GO:0004930">
    <property type="term" value="F:G protein-coupled receptor activity"/>
    <property type="evidence" value="ECO:0007669"/>
    <property type="project" value="UniProtKB-KW"/>
</dbReference>
<dbReference type="InterPro" id="IPR050125">
    <property type="entry name" value="GPCR_opsins"/>
</dbReference>
<comment type="caution">
    <text evidence="11">The sequence shown here is derived from an EMBL/GenBank/DDBJ whole genome shotgun (WGS) entry which is preliminary data.</text>
</comment>
<evidence type="ECO:0000256" key="4">
    <source>
        <dbReference type="ARBA" id="ARBA00023040"/>
    </source>
</evidence>
<organism evidence="11 12">
    <name type="scientific">Biomphalaria pfeifferi</name>
    <name type="common">Bloodfluke planorb</name>
    <name type="synonym">Freshwater snail</name>
    <dbReference type="NCBI Taxonomy" id="112525"/>
    <lineage>
        <taxon>Eukaryota</taxon>
        <taxon>Metazoa</taxon>
        <taxon>Spiralia</taxon>
        <taxon>Lophotrochozoa</taxon>
        <taxon>Mollusca</taxon>
        <taxon>Gastropoda</taxon>
        <taxon>Heterobranchia</taxon>
        <taxon>Euthyneura</taxon>
        <taxon>Panpulmonata</taxon>
        <taxon>Hygrophila</taxon>
        <taxon>Lymnaeoidea</taxon>
        <taxon>Planorbidae</taxon>
        <taxon>Biomphalaria</taxon>
    </lineage>
</organism>
<keyword evidence="5 9" id="KW-0472">Membrane</keyword>
<accession>A0AAD8B720</accession>
<comment type="similarity">
    <text evidence="8">Belongs to the G-protein coupled receptor 1 family.</text>
</comment>
<keyword evidence="7 8" id="KW-0807">Transducer</keyword>
<feature type="transmembrane region" description="Helical" evidence="9">
    <location>
        <begin position="317"/>
        <end position="344"/>
    </location>
</feature>
<keyword evidence="4 8" id="KW-0297">G-protein coupled receptor</keyword>
<evidence type="ECO:0000256" key="7">
    <source>
        <dbReference type="ARBA" id="ARBA00023224"/>
    </source>
</evidence>
<feature type="transmembrane region" description="Helical" evidence="9">
    <location>
        <begin position="67"/>
        <end position="89"/>
    </location>
</feature>
<dbReference type="CDD" id="cd00637">
    <property type="entry name" value="7tm_classA_rhodopsin-like"/>
    <property type="match status" value="1"/>
</dbReference>
<evidence type="ECO:0000256" key="6">
    <source>
        <dbReference type="ARBA" id="ARBA00023170"/>
    </source>
</evidence>
<evidence type="ECO:0000313" key="12">
    <source>
        <dbReference type="Proteomes" id="UP001233172"/>
    </source>
</evidence>
<dbReference type="AlphaFoldDB" id="A0AAD8B720"/>
<evidence type="ECO:0000256" key="1">
    <source>
        <dbReference type="ARBA" id="ARBA00004141"/>
    </source>
</evidence>
<feature type="transmembrane region" description="Helical" evidence="9">
    <location>
        <begin position="95"/>
        <end position="124"/>
    </location>
</feature>
<keyword evidence="2 8" id="KW-0812">Transmembrane</keyword>
<evidence type="ECO:0000256" key="9">
    <source>
        <dbReference type="SAM" id="Phobius"/>
    </source>
</evidence>
<reference evidence="11" key="1">
    <citation type="journal article" date="2023" name="PLoS Negl. Trop. Dis.">
        <title>A genome sequence for Biomphalaria pfeifferi, the major vector snail for the human-infecting parasite Schistosoma mansoni.</title>
        <authorList>
            <person name="Bu L."/>
            <person name="Lu L."/>
            <person name="Laidemitt M.R."/>
            <person name="Zhang S.M."/>
            <person name="Mutuku M."/>
            <person name="Mkoji G."/>
            <person name="Steinauer M."/>
            <person name="Loker E.S."/>
        </authorList>
    </citation>
    <scope>NUCLEOTIDE SEQUENCE</scope>
    <source>
        <strain evidence="11">KasaAsao</strain>
    </source>
</reference>
<evidence type="ECO:0000256" key="3">
    <source>
        <dbReference type="ARBA" id="ARBA00022989"/>
    </source>
</evidence>
<dbReference type="GO" id="GO:0016020">
    <property type="term" value="C:membrane"/>
    <property type="evidence" value="ECO:0007669"/>
    <property type="project" value="UniProtKB-SubCell"/>
</dbReference>
<evidence type="ECO:0000259" key="10">
    <source>
        <dbReference type="PROSITE" id="PS50262"/>
    </source>
</evidence>
<dbReference type="PROSITE" id="PS50262">
    <property type="entry name" value="G_PROTEIN_RECEP_F1_2"/>
    <property type="match status" value="1"/>
</dbReference>
<evidence type="ECO:0000256" key="8">
    <source>
        <dbReference type="RuleBase" id="RU000688"/>
    </source>
</evidence>
<proteinExistence type="inferred from homology"/>
<feature type="transmembrane region" description="Helical" evidence="9">
    <location>
        <begin position="192"/>
        <end position="217"/>
    </location>
</feature>
<gene>
    <name evidence="11" type="ORF">Bpfe_021400</name>
</gene>
<feature type="transmembrane region" description="Helical" evidence="9">
    <location>
        <begin position="290"/>
        <end position="311"/>
    </location>
</feature>
<evidence type="ECO:0000256" key="2">
    <source>
        <dbReference type="ARBA" id="ARBA00022692"/>
    </source>
</evidence>
<sequence length="369" mass="42076">MLCLDVVNVTSAPSCSSSNVTSLTSVTEVYVIKVIIALLITFLINVLNIVNLIILRRMVSINNTVKNLMISMSVSDLLLGIFVCLPGIISALLHFWPFASIFCQITGFINGMSIGVSSWCMTCISIERYLVVVRPLGLQYRQRSWILRLILALIWTTNSATFVLPMLVNEKWTYYKYDDVTFMCGFEWDPYWMIYVALLLYQLCPAVVSSICSVGIIHSLRINLRVAPSTSRVTPPLESSLDTLRNSDIMEVHSEGIANVKTIRHNVSIIQPRNILVELKLKKEAKVTKVLMLTQTAFFICTMPYVITSMVQVTQSIVITSFNVFIISWFLNCNSFINVFIYSLTYQEFRTIFKTFKLVQQIRNVLRRH</sequence>
<dbReference type="SUPFAM" id="SSF81321">
    <property type="entry name" value="Family A G protein-coupled receptor-like"/>
    <property type="match status" value="1"/>
</dbReference>
<keyword evidence="6 8" id="KW-0675">Receptor</keyword>
<evidence type="ECO:0000256" key="5">
    <source>
        <dbReference type="ARBA" id="ARBA00023136"/>
    </source>
</evidence>
<dbReference type="Proteomes" id="UP001233172">
    <property type="component" value="Unassembled WGS sequence"/>
</dbReference>
<dbReference type="PRINTS" id="PR00237">
    <property type="entry name" value="GPCRRHODOPSN"/>
</dbReference>
<dbReference type="PROSITE" id="PS00237">
    <property type="entry name" value="G_PROTEIN_RECEP_F1_1"/>
    <property type="match status" value="1"/>
</dbReference>
<dbReference type="Gene3D" id="1.20.1070.10">
    <property type="entry name" value="Rhodopsin 7-helix transmembrane proteins"/>
    <property type="match status" value="1"/>
</dbReference>
<feature type="domain" description="G-protein coupled receptors family 1 profile" evidence="10">
    <location>
        <begin position="47"/>
        <end position="342"/>
    </location>
</feature>
<comment type="subcellular location">
    <subcellularLocation>
        <location evidence="1">Membrane</location>
        <topology evidence="1">Multi-pass membrane protein</topology>
    </subcellularLocation>
</comment>
<name>A0AAD8B720_BIOPF</name>
<dbReference type="PANTHER" id="PTHR24240">
    <property type="entry name" value="OPSIN"/>
    <property type="match status" value="1"/>
</dbReference>
<keyword evidence="3 9" id="KW-1133">Transmembrane helix</keyword>
<evidence type="ECO:0000313" key="11">
    <source>
        <dbReference type="EMBL" id="KAK0049121.1"/>
    </source>
</evidence>
<dbReference type="InterPro" id="IPR017452">
    <property type="entry name" value="GPCR_Rhodpsn_7TM"/>
</dbReference>
<dbReference type="EMBL" id="JASAOG010000129">
    <property type="protein sequence ID" value="KAK0049121.1"/>
    <property type="molecule type" value="Genomic_DNA"/>
</dbReference>
<reference evidence="11" key="2">
    <citation type="submission" date="2023-04" db="EMBL/GenBank/DDBJ databases">
        <authorList>
            <person name="Bu L."/>
            <person name="Lu L."/>
            <person name="Laidemitt M.R."/>
            <person name="Zhang S.M."/>
            <person name="Mutuku M."/>
            <person name="Mkoji G."/>
            <person name="Steinauer M."/>
            <person name="Loker E.S."/>
        </authorList>
    </citation>
    <scope>NUCLEOTIDE SEQUENCE</scope>
    <source>
        <strain evidence="11">KasaAsao</strain>
        <tissue evidence="11">Whole Snail</tissue>
    </source>
</reference>
<feature type="transmembrane region" description="Helical" evidence="9">
    <location>
        <begin position="145"/>
        <end position="168"/>
    </location>
</feature>
<dbReference type="InterPro" id="IPR000276">
    <property type="entry name" value="GPCR_Rhodpsn"/>
</dbReference>
<keyword evidence="12" id="KW-1185">Reference proteome</keyword>
<protein>
    <submittedName>
        <fullName evidence="11">G-protein coupled receptor 21</fullName>
    </submittedName>
</protein>
<feature type="transmembrane region" description="Helical" evidence="9">
    <location>
        <begin position="30"/>
        <end position="55"/>
    </location>
</feature>